<dbReference type="Pfam" id="PF00329">
    <property type="entry name" value="Complex1_30kDa"/>
    <property type="match status" value="1"/>
</dbReference>
<organism evidence="2 3">
    <name type="scientific">Lebetimonas natsushimae</name>
    <dbReference type="NCBI Taxonomy" id="1936991"/>
    <lineage>
        <taxon>Bacteria</taxon>
        <taxon>Pseudomonadati</taxon>
        <taxon>Campylobacterota</taxon>
        <taxon>Epsilonproteobacteria</taxon>
        <taxon>Nautiliales</taxon>
        <taxon>Nautiliaceae</taxon>
        <taxon>Lebetimonas</taxon>
    </lineage>
</organism>
<dbReference type="InterPro" id="IPR037232">
    <property type="entry name" value="NADH_quin_OxRdtase_su_C/D-like"/>
</dbReference>
<dbReference type="RefSeq" id="WP_096260048.1">
    <property type="nucleotide sequence ID" value="NZ_BDME01000006.1"/>
</dbReference>
<accession>A0A292YHK6</accession>
<gene>
    <name evidence="2" type="ORF">LNAT_P1515</name>
</gene>
<protein>
    <recommendedName>
        <fullName evidence="1">NADH:ubiquinone oxidoreductase 30kDa subunit domain-containing protein</fullName>
    </recommendedName>
</protein>
<reference evidence="2 3" key="1">
    <citation type="journal article" date="2017" name="Syst. Appl. Microbiol.">
        <title>Lebetimonas natsushimae sp. nov., a novel strictly anaerobic, moderately thermophilic chemoautotroph isolated from a deep-sea hydrothermal vent polychaete nest in the Mid-Okinawa Trough.</title>
        <authorList>
            <person name="Nagata R."/>
            <person name="Takaki Y."/>
            <person name="Tame A."/>
            <person name="Nunoura T."/>
            <person name="Muto H."/>
            <person name="Mino S."/>
            <person name="Sawayama S."/>
            <person name="Takai K."/>
            <person name="Nakagawa S."/>
        </authorList>
    </citation>
    <scope>NUCLEOTIDE SEQUENCE [LARGE SCALE GENOMIC DNA]</scope>
    <source>
        <strain evidence="2 3">HS1857</strain>
    </source>
</reference>
<evidence type="ECO:0000313" key="2">
    <source>
        <dbReference type="EMBL" id="GAX88220.1"/>
    </source>
</evidence>
<dbReference type="SUPFAM" id="SSF143243">
    <property type="entry name" value="Nqo5-like"/>
    <property type="match status" value="1"/>
</dbReference>
<name>A0A292YHK6_9BACT</name>
<proteinExistence type="predicted"/>
<dbReference type="AlphaFoldDB" id="A0A292YHK6"/>
<dbReference type="Proteomes" id="UP000217944">
    <property type="component" value="Unassembled WGS sequence"/>
</dbReference>
<keyword evidence="3" id="KW-1185">Reference proteome</keyword>
<comment type="caution">
    <text evidence="2">The sequence shown here is derived from an EMBL/GenBank/DDBJ whole genome shotgun (WGS) entry which is preliminary data.</text>
</comment>
<dbReference type="InterPro" id="IPR001268">
    <property type="entry name" value="NADH_UbQ_OxRdtase_30kDa_su"/>
</dbReference>
<dbReference type="EMBL" id="BDME01000006">
    <property type="protein sequence ID" value="GAX88220.1"/>
    <property type="molecule type" value="Genomic_DNA"/>
</dbReference>
<sequence length="171" mass="19721">MKETLKQKIIAELKNRITGDFDLRDEKDAKGNIQIWLKLFNRKDILHVAQVIKDFGGRCVIISAYKKDDHHVLVYHLDIDGILINVEVELFDNTVDSITPILDSANWTEREFKEMFGIKLVGHPNPKRLFLDESIAEGILGEYMPLSQAMNGAATCCMWEKIESERHKNEH</sequence>
<dbReference type="GO" id="GO:0008137">
    <property type="term" value="F:NADH dehydrogenase (ubiquinone) activity"/>
    <property type="evidence" value="ECO:0007669"/>
    <property type="project" value="InterPro"/>
</dbReference>
<evidence type="ECO:0000259" key="1">
    <source>
        <dbReference type="Pfam" id="PF00329"/>
    </source>
</evidence>
<dbReference type="Gene3D" id="3.30.460.80">
    <property type="entry name" value="NADH:ubiquinone oxidoreductase, 30kDa subunit"/>
    <property type="match status" value="1"/>
</dbReference>
<dbReference type="OrthoDB" id="9803286at2"/>
<evidence type="ECO:0000313" key="3">
    <source>
        <dbReference type="Proteomes" id="UP000217944"/>
    </source>
</evidence>
<feature type="domain" description="NADH:ubiquinone oxidoreductase 30kDa subunit" evidence="1">
    <location>
        <begin position="41"/>
        <end position="151"/>
    </location>
</feature>